<name>A0ABS5EGQ4_9PROT</name>
<evidence type="ECO:0000259" key="3">
    <source>
        <dbReference type="Pfam" id="PF00884"/>
    </source>
</evidence>
<keyword evidence="2" id="KW-0378">Hydrolase</keyword>
<keyword evidence="1" id="KW-0479">Metal-binding</keyword>
<sequence length="511" mass="57589">MSQRKNVLLIVVDQWRADFVPALGAGFLRTPNLDRLCKEGVTFRNHVTNTVPCGPARASLLTGLYLMNHRAVQNTVPLDARHTNLAKELRRIGYDPALIGYTTTTPDPRTTGGKDPRFTTLGDLMDGFRAVGAFEPSMDGYFGWLAQKGYQLPAKREDIWLPEGEDAVPGVTSRPSRIPAELSDTAYFTERALTYLKGRNGKPWFLHLGYYRPHPPFIAAAPYHAMYRPEDMPALHRQPQWQDEAKQHPLLDFYLHGISQGSFFHGAGGAATELDAEAIAQMRATYCGMITEVDDALGHVVAYLDETKQWEDTLVIFTSDHGEQLGDHYLLGKIGYHDESFRIPLVIKDPAAPAGSAGRIEDAFTESVDVLPTILDWLGGSAPRACDGRSLLPLVAGERPADWRQHLFYEFDFRDVFYSHPETTLRLHMDDCALCVVQDEDWKYVHFTTLPPLLFNLREDPQQFHNLASDPACATIVRDYAQRALSHRMRHAERTLTHFRATPHGLEERQP</sequence>
<evidence type="ECO:0000256" key="2">
    <source>
        <dbReference type="ARBA" id="ARBA00022801"/>
    </source>
</evidence>
<gene>
    <name evidence="4" type="ORF">GXW78_11090</name>
</gene>
<dbReference type="PANTHER" id="PTHR45953">
    <property type="entry name" value="IDURONATE 2-SULFATASE"/>
    <property type="match status" value="1"/>
</dbReference>
<dbReference type="PANTHER" id="PTHR45953:SF1">
    <property type="entry name" value="IDURONATE 2-SULFATASE"/>
    <property type="match status" value="1"/>
</dbReference>
<reference evidence="5" key="1">
    <citation type="journal article" date="2021" name="Syst. Appl. Microbiol.">
        <title>Roseomonas hellenica sp. nov., isolated from roots of wild-growing Alkanna tinctoria.</title>
        <authorList>
            <person name="Rat A."/>
            <person name="Naranjo H.D."/>
            <person name="Lebbe L."/>
            <person name="Cnockaert M."/>
            <person name="Krigas N."/>
            <person name="Grigoriadou K."/>
            <person name="Maloupa E."/>
            <person name="Willems A."/>
        </authorList>
    </citation>
    <scope>NUCLEOTIDE SEQUENCE [LARGE SCALE GENOMIC DNA]</scope>
    <source>
        <strain evidence="5">LMG 31159</strain>
    </source>
</reference>
<dbReference type="Gene3D" id="6.10.250.3360">
    <property type="match status" value="1"/>
</dbReference>
<dbReference type="InterPro" id="IPR017850">
    <property type="entry name" value="Alkaline_phosphatase_core_sf"/>
</dbReference>
<dbReference type="EMBL" id="JAAEDI010000010">
    <property type="protein sequence ID" value="MBR0650209.1"/>
    <property type="molecule type" value="Genomic_DNA"/>
</dbReference>
<comment type="caution">
    <text evidence="4">The sequence shown here is derived from an EMBL/GenBank/DDBJ whole genome shotgun (WGS) entry which is preliminary data.</text>
</comment>
<dbReference type="Gene3D" id="3.40.720.10">
    <property type="entry name" value="Alkaline Phosphatase, subunit A"/>
    <property type="match status" value="1"/>
</dbReference>
<dbReference type="InterPro" id="IPR054912">
    <property type="entry name" value="HdlasePehA"/>
</dbReference>
<evidence type="ECO:0000313" key="5">
    <source>
        <dbReference type="Proteomes" id="UP000698752"/>
    </source>
</evidence>
<dbReference type="RefSeq" id="WP_211868734.1">
    <property type="nucleotide sequence ID" value="NZ_JAAEDI010000010.1"/>
</dbReference>
<dbReference type="CDD" id="cd16028">
    <property type="entry name" value="PMH"/>
    <property type="match status" value="1"/>
</dbReference>
<evidence type="ECO:0000256" key="1">
    <source>
        <dbReference type="ARBA" id="ARBA00022723"/>
    </source>
</evidence>
<proteinExistence type="predicted"/>
<dbReference type="SUPFAM" id="SSF53649">
    <property type="entry name" value="Alkaline phosphatase-like"/>
    <property type="match status" value="1"/>
</dbReference>
<feature type="domain" description="Sulfatase N-terminal" evidence="3">
    <location>
        <begin position="5"/>
        <end position="379"/>
    </location>
</feature>
<protein>
    <submittedName>
        <fullName evidence="4">Alkaline phosphatase family protein</fullName>
    </submittedName>
</protein>
<organism evidence="4 5">
    <name type="scientific">Neoroseomonas terrae</name>
    <dbReference type="NCBI Taxonomy" id="424799"/>
    <lineage>
        <taxon>Bacteria</taxon>
        <taxon>Pseudomonadati</taxon>
        <taxon>Pseudomonadota</taxon>
        <taxon>Alphaproteobacteria</taxon>
        <taxon>Acetobacterales</taxon>
        <taxon>Acetobacteraceae</taxon>
        <taxon>Neoroseomonas</taxon>
    </lineage>
</organism>
<evidence type="ECO:0000313" key="4">
    <source>
        <dbReference type="EMBL" id="MBR0650209.1"/>
    </source>
</evidence>
<dbReference type="InterPro" id="IPR000917">
    <property type="entry name" value="Sulfatase_N"/>
</dbReference>
<accession>A0ABS5EGQ4</accession>
<dbReference type="Pfam" id="PF00884">
    <property type="entry name" value="Sulfatase"/>
    <property type="match status" value="1"/>
</dbReference>
<dbReference type="Proteomes" id="UP000698752">
    <property type="component" value="Unassembled WGS sequence"/>
</dbReference>
<keyword evidence="5" id="KW-1185">Reference proteome</keyword>
<dbReference type="NCBIfam" id="NF045661">
    <property type="entry name" value="HdlasePehA"/>
    <property type="match status" value="1"/>
</dbReference>